<dbReference type="CDD" id="cd04059">
    <property type="entry name" value="Peptidases_S8_Protein_convertases_Kexins_Furin-like"/>
    <property type="match status" value="1"/>
</dbReference>
<dbReference type="PROSITE" id="PS00137">
    <property type="entry name" value="SUBTILASE_HIS"/>
    <property type="match status" value="1"/>
</dbReference>
<feature type="active site" description="Charge relay system" evidence="7 8">
    <location>
        <position position="263"/>
    </location>
</feature>
<comment type="similarity">
    <text evidence="1">Belongs to the peptidase S8 family. Furin subfamily.</text>
</comment>
<dbReference type="InterPro" id="IPR011049">
    <property type="entry name" value="Serralysin-like_metalloprot_C"/>
</dbReference>
<dbReference type="InterPro" id="IPR000209">
    <property type="entry name" value="Peptidase_S8/S53_dom"/>
</dbReference>
<dbReference type="InterPro" id="IPR036852">
    <property type="entry name" value="Peptidase_S8/S53_dom_sf"/>
</dbReference>
<feature type="active site" description="Charge relay system" evidence="7 8">
    <location>
        <position position="86"/>
    </location>
</feature>
<feature type="active site" description="Charge relay system" evidence="7 8">
    <location>
        <position position="38"/>
    </location>
</feature>
<dbReference type="InterPro" id="IPR002884">
    <property type="entry name" value="P_dom"/>
</dbReference>
<dbReference type="GO" id="GO:0005737">
    <property type="term" value="C:cytoplasm"/>
    <property type="evidence" value="ECO:0007669"/>
    <property type="project" value="UniProtKB-ARBA"/>
</dbReference>
<keyword evidence="11" id="KW-1185">Reference proteome</keyword>
<dbReference type="AlphaFoldDB" id="A0A0M7B9N4"/>
<feature type="domain" description="P/Homo B" evidence="9">
    <location>
        <begin position="356"/>
        <end position="488"/>
    </location>
</feature>
<dbReference type="SUPFAM" id="SSF52743">
    <property type="entry name" value="Subtilisin-like"/>
    <property type="match status" value="1"/>
</dbReference>
<evidence type="ECO:0000256" key="4">
    <source>
        <dbReference type="ARBA" id="ARBA00022801"/>
    </source>
</evidence>
<evidence type="ECO:0000256" key="1">
    <source>
        <dbReference type="ARBA" id="ARBA00005325"/>
    </source>
</evidence>
<evidence type="ECO:0000313" key="11">
    <source>
        <dbReference type="Proteomes" id="UP000049455"/>
    </source>
</evidence>
<dbReference type="PRINTS" id="PR00313">
    <property type="entry name" value="CABNDNGRPT"/>
</dbReference>
<dbReference type="Pfam" id="PF00353">
    <property type="entry name" value="HemolysinCabind"/>
    <property type="match status" value="2"/>
</dbReference>
<dbReference type="InterPro" id="IPR023828">
    <property type="entry name" value="Peptidase_S8_Ser-AS"/>
</dbReference>
<dbReference type="Gene3D" id="3.40.50.200">
    <property type="entry name" value="Peptidase S8/S53 domain"/>
    <property type="match status" value="1"/>
</dbReference>
<evidence type="ECO:0000256" key="7">
    <source>
        <dbReference type="PIRSR" id="PIRSR615500-1"/>
    </source>
</evidence>
<organism evidence="10 11">
    <name type="scientific">Jannaschia seosinensis</name>
    <dbReference type="NCBI Taxonomy" id="313367"/>
    <lineage>
        <taxon>Bacteria</taxon>
        <taxon>Pseudomonadati</taxon>
        <taxon>Pseudomonadota</taxon>
        <taxon>Alphaproteobacteria</taxon>
        <taxon>Rhodobacterales</taxon>
        <taxon>Roseobacteraceae</taxon>
        <taxon>Jannaschia</taxon>
    </lineage>
</organism>
<evidence type="ECO:0000256" key="3">
    <source>
        <dbReference type="ARBA" id="ARBA00022729"/>
    </source>
</evidence>
<dbReference type="EMBL" id="CYPR01000070">
    <property type="protein sequence ID" value="CUH36785.1"/>
    <property type="molecule type" value="Genomic_DNA"/>
</dbReference>
<dbReference type="GO" id="GO:0016020">
    <property type="term" value="C:membrane"/>
    <property type="evidence" value="ECO:0007669"/>
    <property type="project" value="TreeGrafter"/>
</dbReference>
<evidence type="ECO:0000256" key="2">
    <source>
        <dbReference type="ARBA" id="ARBA00022670"/>
    </source>
</evidence>
<evidence type="ECO:0000256" key="5">
    <source>
        <dbReference type="ARBA" id="ARBA00022825"/>
    </source>
</evidence>
<dbReference type="PROSITE" id="PS00138">
    <property type="entry name" value="SUBTILASE_SER"/>
    <property type="match status" value="1"/>
</dbReference>
<reference evidence="10 11" key="1">
    <citation type="submission" date="2015-09" db="EMBL/GenBank/DDBJ databases">
        <authorList>
            <person name="Jackson K.R."/>
            <person name="Lunt B.L."/>
            <person name="Fisher J.N.B."/>
            <person name="Gardner A.V."/>
            <person name="Bailey M.E."/>
            <person name="Deus L.M."/>
            <person name="Earl A.S."/>
            <person name="Gibby P.D."/>
            <person name="Hartmann K.A."/>
            <person name="Liu J.E."/>
            <person name="Manci A.M."/>
            <person name="Nielsen D.A."/>
            <person name="Solomon M.B."/>
            <person name="Breakwell D.P."/>
            <person name="Burnett S.H."/>
            <person name="Grose J.H."/>
        </authorList>
    </citation>
    <scope>NUCLEOTIDE SEQUENCE [LARGE SCALE GENOMIC DNA]</scope>
    <source>
        <strain evidence="10 11">CECT 7799</strain>
    </source>
</reference>
<dbReference type="STRING" id="313367.JSE7799_01237"/>
<dbReference type="InterPro" id="IPR022398">
    <property type="entry name" value="Peptidase_S8_His-AS"/>
</dbReference>
<dbReference type="GO" id="GO:0005509">
    <property type="term" value="F:calcium ion binding"/>
    <property type="evidence" value="ECO:0007669"/>
    <property type="project" value="InterPro"/>
</dbReference>
<dbReference type="PANTHER" id="PTHR42884">
    <property type="entry name" value="PROPROTEIN CONVERTASE SUBTILISIN/KEXIN-RELATED"/>
    <property type="match status" value="1"/>
</dbReference>
<dbReference type="RefSeq" id="WP_055662851.1">
    <property type="nucleotide sequence ID" value="NZ_CYPR01000070.1"/>
</dbReference>
<dbReference type="GO" id="GO:0016485">
    <property type="term" value="P:protein processing"/>
    <property type="evidence" value="ECO:0007669"/>
    <property type="project" value="TreeGrafter"/>
</dbReference>
<accession>A0A0M7B9N4</accession>
<dbReference type="InterPro" id="IPR015500">
    <property type="entry name" value="Peptidase_S8_subtilisin-rel"/>
</dbReference>
<dbReference type="Pfam" id="PF01483">
    <property type="entry name" value="P_proprotein"/>
    <property type="match status" value="1"/>
</dbReference>
<evidence type="ECO:0000256" key="8">
    <source>
        <dbReference type="PROSITE-ProRule" id="PRU01240"/>
    </source>
</evidence>
<dbReference type="InterPro" id="IPR008979">
    <property type="entry name" value="Galactose-bd-like_sf"/>
</dbReference>
<dbReference type="OrthoDB" id="9795675at2"/>
<sequence length="719" mass="75126">MTSYNDPLLSDQWHLPMIGVVSAWNDYTGRGVTVGVFDDGLDYLHEDLQANFSRGLDLVDSGGRRWDAFPNYVGDPYNSGDVGRAHGTSVAGIIGAEANNGFGGVGIAHGATLGAVDIFDDVFVNGLDQAEALAHMASFDIASNSWGFVAAWDPDLDSGQNGTFGAWISTIYGDCVETGRDGLGAVVVQAAGNSARNAQATGEHTIRETISVAAVSRDGMVAGYSNYGTNILVCAPAASVTTDLTGGGGYSSGNYMTNFGGTSASTPVVSGVAALMLEANPMLGWRDVQAILALSAQQVGSNYGNAAQGSEQEAWRSNGAGNWNGGGVSFNESYGFGMVDALAAVRMAEAWTLFHDTPQTSANELTRTVANGQNRAIRDFETTAITMNVAANQAVEIEYVNVTVELSHTYVPDLVISLVSPTGQEFMLFDREQIADTAASSWSWTFGVTALRGEISAGAWTVKIADLAATDTGTVTDVRLDFHGSAVNADDVHHFTDDFLDFANVEPDRSIIEDTNGGTDWLNLAAVSGDVVLDMDETLEVDGTTWARIAPGQFEKVVTGSGGDVVTGNAGANVIHGMQGDDRLSGGAGADTIYGGLGNDILFGGDGDDVLFGGNSRQDGDDIIFGEGGNDRIYGGHGIDRLFGQNGNDFISGDVLYFGIRTAQAIDFAANLADAGAGGADDEAFIPYRPTGQFIWSLLDSALLSEINVQTGAGVFDVL</sequence>
<evidence type="ECO:0000313" key="10">
    <source>
        <dbReference type="EMBL" id="CUH36785.1"/>
    </source>
</evidence>
<dbReference type="PRINTS" id="PR00723">
    <property type="entry name" value="SUBTILISIN"/>
</dbReference>
<dbReference type="PANTHER" id="PTHR42884:SF14">
    <property type="entry name" value="NEUROENDOCRINE CONVERTASE 1"/>
    <property type="match status" value="1"/>
</dbReference>
<dbReference type="EC" id="3.4.21.-" evidence="10"/>
<evidence type="ECO:0000256" key="6">
    <source>
        <dbReference type="ARBA" id="ARBA00022837"/>
    </source>
</evidence>
<dbReference type="SUPFAM" id="SSF49785">
    <property type="entry name" value="Galactose-binding domain-like"/>
    <property type="match status" value="1"/>
</dbReference>
<dbReference type="InterPro" id="IPR018511">
    <property type="entry name" value="Hemolysin-typ_Ca-bd_CS"/>
</dbReference>
<dbReference type="SUPFAM" id="SSF51120">
    <property type="entry name" value="beta-Roll"/>
    <property type="match status" value="2"/>
</dbReference>
<proteinExistence type="inferred from homology"/>
<keyword evidence="4 8" id="KW-0378">Hydrolase</keyword>
<gene>
    <name evidence="10" type="primary">prcA</name>
    <name evidence="10" type="ORF">JSE7799_01237</name>
</gene>
<dbReference type="Proteomes" id="UP000049455">
    <property type="component" value="Unassembled WGS sequence"/>
</dbReference>
<dbReference type="PROSITE" id="PS00330">
    <property type="entry name" value="HEMOLYSIN_CALCIUM"/>
    <property type="match status" value="2"/>
</dbReference>
<dbReference type="GO" id="GO:0012505">
    <property type="term" value="C:endomembrane system"/>
    <property type="evidence" value="ECO:0007669"/>
    <property type="project" value="UniProtKB-ARBA"/>
</dbReference>
<dbReference type="PROSITE" id="PS51829">
    <property type="entry name" value="P_HOMO_B"/>
    <property type="match status" value="1"/>
</dbReference>
<keyword evidence="5 8" id="KW-0720">Serine protease</keyword>
<evidence type="ECO:0000259" key="9">
    <source>
        <dbReference type="PROSITE" id="PS51829"/>
    </source>
</evidence>
<keyword evidence="3" id="KW-0732">Signal</keyword>
<dbReference type="PROSITE" id="PS51892">
    <property type="entry name" value="SUBTILASE"/>
    <property type="match status" value="1"/>
</dbReference>
<keyword evidence="6" id="KW-0106">Calcium</keyword>
<dbReference type="Gene3D" id="2.60.120.260">
    <property type="entry name" value="Galactose-binding domain-like"/>
    <property type="match status" value="1"/>
</dbReference>
<dbReference type="InterPro" id="IPR001343">
    <property type="entry name" value="Hemolysn_Ca-bd"/>
</dbReference>
<name>A0A0M7B9N4_9RHOB</name>
<dbReference type="Gene3D" id="2.150.10.10">
    <property type="entry name" value="Serralysin-like metalloprotease, C-terminal"/>
    <property type="match status" value="1"/>
</dbReference>
<dbReference type="InterPro" id="IPR034182">
    <property type="entry name" value="Kexin/furin"/>
</dbReference>
<protein>
    <submittedName>
        <fullName evidence="10">Calcium-dependent protease</fullName>
        <ecNumber evidence="10">3.4.21.-</ecNumber>
    </submittedName>
</protein>
<dbReference type="Pfam" id="PF00082">
    <property type="entry name" value="Peptidase_S8"/>
    <property type="match status" value="1"/>
</dbReference>
<keyword evidence="2 8" id="KW-0645">Protease</keyword>
<dbReference type="GO" id="GO:0004252">
    <property type="term" value="F:serine-type endopeptidase activity"/>
    <property type="evidence" value="ECO:0007669"/>
    <property type="project" value="UniProtKB-UniRule"/>
</dbReference>